<dbReference type="PROSITE" id="PS51371">
    <property type="entry name" value="CBS"/>
    <property type="match status" value="2"/>
</dbReference>
<dbReference type="SMART" id="SM01091">
    <property type="entry name" value="CorC_HlyC"/>
    <property type="match status" value="1"/>
</dbReference>
<organism evidence="14 15">
    <name type="scientific">Paenibacillus mucilaginosus (strain KNP414)</name>
    <dbReference type="NCBI Taxonomy" id="1036673"/>
    <lineage>
        <taxon>Bacteria</taxon>
        <taxon>Bacillati</taxon>
        <taxon>Bacillota</taxon>
        <taxon>Bacilli</taxon>
        <taxon>Bacillales</taxon>
        <taxon>Paenibacillaceae</taxon>
        <taxon>Paenibacillus</taxon>
    </lineage>
</organism>
<accession>F8FF49</accession>
<dbReference type="PATRIC" id="fig|1036673.3.peg.1030"/>
<dbReference type="FunFam" id="3.10.580.10:FF:000002">
    <property type="entry name" value="Magnesium/cobalt efflux protein CorC"/>
    <property type="match status" value="1"/>
</dbReference>
<gene>
    <name evidence="14" type="ordered locus">KNP414_01182</name>
</gene>
<dbReference type="InterPro" id="IPR051676">
    <property type="entry name" value="UPF0053_domain"/>
</dbReference>
<protein>
    <submittedName>
        <fullName evidence="14">Uncharacterized protein</fullName>
    </submittedName>
</protein>
<evidence type="ECO:0000256" key="4">
    <source>
        <dbReference type="ARBA" id="ARBA00022692"/>
    </source>
</evidence>
<dbReference type="SUPFAM" id="SSF54631">
    <property type="entry name" value="CBS-domain pair"/>
    <property type="match status" value="1"/>
</dbReference>
<dbReference type="InterPro" id="IPR036318">
    <property type="entry name" value="FAD-bd_PCMH-like_sf"/>
</dbReference>
<dbReference type="EMBL" id="CP002869">
    <property type="protein sequence ID" value="AEI39749.1"/>
    <property type="molecule type" value="Genomic_DNA"/>
</dbReference>
<dbReference type="PANTHER" id="PTHR43099:SF2">
    <property type="entry name" value="UPF0053 PROTEIN YRKA"/>
    <property type="match status" value="1"/>
</dbReference>
<dbReference type="AlphaFoldDB" id="F8FF49"/>
<feature type="transmembrane region" description="Helical" evidence="11">
    <location>
        <begin position="112"/>
        <end position="138"/>
    </location>
</feature>
<dbReference type="RefSeq" id="WP_013914911.1">
    <property type="nucleotide sequence ID" value="NC_015690.1"/>
</dbReference>
<evidence type="ECO:0000256" key="5">
    <source>
        <dbReference type="ARBA" id="ARBA00022737"/>
    </source>
</evidence>
<evidence type="ECO:0000256" key="11">
    <source>
        <dbReference type="SAM" id="Phobius"/>
    </source>
</evidence>
<dbReference type="Gene3D" id="3.10.580.10">
    <property type="entry name" value="CBS-domain"/>
    <property type="match status" value="1"/>
</dbReference>
<dbReference type="InterPro" id="IPR044751">
    <property type="entry name" value="Ion_transp-like_CBS"/>
</dbReference>
<evidence type="ECO:0000256" key="7">
    <source>
        <dbReference type="ARBA" id="ARBA00023122"/>
    </source>
</evidence>
<dbReference type="InterPro" id="IPR002550">
    <property type="entry name" value="CNNM"/>
</dbReference>
<evidence type="ECO:0000256" key="3">
    <source>
        <dbReference type="ARBA" id="ARBA00022475"/>
    </source>
</evidence>
<feature type="domain" description="CNNM transmembrane" evidence="13">
    <location>
        <begin position="12"/>
        <end position="217"/>
    </location>
</feature>
<sequence>MDALASHSTGFDLGAISLNLLLVLFLVLLNGFFVAAEFALVKVRQSRLQQLDSEGNGKARYALAVTGKLDAYLSSTQLGITLASLGLGWVGEPAIAHLIVDPAFAALGLADAWYADAVSFAIAFASITFLHIVLGELAPKSLAIQKSEMTSLWLSAPLMFFYRIFYPVIWLLNGAANRLLRLLGVEPATEHEAAHTEEEIRILMDQSARSGHIDKDELALFDNIFEFSDRVAREIMLPRTDMDCLFTELSFEENLKMVYQTKHTRYPVATSDKDEIVGFVHMSDLLTAEPDKAHDLKDFLRPVLMVPESMEISHVLKLMQRKRSQLAVVIDEYGGTAGLLTAEDILEEIVGEMHDEFDEGERPEIEKLPDGYSVDGRALLEELDDLLALGIVDDEVDSIGGWLFKQMEGTVARGRKYGYEGFVYEITETERLRVLRVKITPESRQTELPLTAELPGDREDQH</sequence>
<dbReference type="Pfam" id="PF01595">
    <property type="entry name" value="CNNM"/>
    <property type="match status" value="1"/>
</dbReference>
<dbReference type="InterPro" id="IPR046342">
    <property type="entry name" value="CBS_dom_sf"/>
</dbReference>
<comment type="similarity">
    <text evidence="2">Belongs to the UPF0053 family.</text>
</comment>
<dbReference type="InterPro" id="IPR000644">
    <property type="entry name" value="CBS_dom"/>
</dbReference>
<dbReference type="HOGENOM" id="CLU_015237_4_0_9"/>
<dbReference type="PANTHER" id="PTHR43099">
    <property type="entry name" value="UPF0053 PROTEIN YRKA"/>
    <property type="match status" value="1"/>
</dbReference>
<dbReference type="Pfam" id="PF03471">
    <property type="entry name" value="CorC_HlyC"/>
    <property type="match status" value="1"/>
</dbReference>
<dbReference type="GO" id="GO:0005886">
    <property type="term" value="C:plasma membrane"/>
    <property type="evidence" value="ECO:0007669"/>
    <property type="project" value="UniProtKB-SubCell"/>
</dbReference>
<evidence type="ECO:0000256" key="1">
    <source>
        <dbReference type="ARBA" id="ARBA00004651"/>
    </source>
</evidence>
<feature type="domain" description="CBS" evidence="12">
    <location>
        <begin position="299"/>
        <end position="356"/>
    </location>
</feature>
<evidence type="ECO:0000259" key="12">
    <source>
        <dbReference type="PROSITE" id="PS51371"/>
    </source>
</evidence>
<dbReference type="InterPro" id="IPR005170">
    <property type="entry name" value="Transptr-assoc_dom"/>
</dbReference>
<keyword evidence="5" id="KW-0677">Repeat</keyword>
<dbReference type="SMART" id="SM00116">
    <property type="entry name" value="CBS"/>
    <property type="match status" value="2"/>
</dbReference>
<evidence type="ECO:0000259" key="13">
    <source>
        <dbReference type="PROSITE" id="PS51846"/>
    </source>
</evidence>
<evidence type="ECO:0000256" key="9">
    <source>
        <dbReference type="PROSITE-ProRule" id="PRU00703"/>
    </source>
</evidence>
<evidence type="ECO:0000256" key="8">
    <source>
        <dbReference type="ARBA" id="ARBA00023136"/>
    </source>
</evidence>
<feature type="domain" description="CBS" evidence="12">
    <location>
        <begin position="236"/>
        <end position="296"/>
    </location>
</feature>
<dbReference type="Gene3D" id="3.30.465.10">
    <property type="match status" value="1"/>
</dbReference>
<dbReference type="PROSITE" id="PS51846">
    <property type="entry name" value="CNNM"/>
    <property type="match status" value="1"/>
</dbReference>
<keyword evidence="3" id="KW-1003">Cell membrane</keyword>
<name>F8FF49_PAEMK</name>
<dbReference type="KEGG" id="pms:KNP414_01182"/>
<dbReference type="InterPro" id="IPR016169">
    <property type="entry name" value="FAD-bd_PCMH_sub2"/>
</dbReference>
<dbReference type="Pfam" id="PF00571">
    <property type="entry name" value="CBS"/>
    <property type="match status" value="2"/>
</dbReference>
<reference evidence="15" key="1">
    <citation type="submission" date="2011-06" db="EMBL/GenBank/DDBJ databases">
        <title>Complete genome sequence of Paenibacillus mucilaginosus KNP414.</title>
        <authorList>
            <person name="Wang J."/>
            <person name="Hu S."/>
            <person name="Hu X."/>
            <person name="Zhang B."/>
            <person name="Dong D."/>
            <person name="Zhang S."/>
            <person name="Zhao K."/>
            <person name="Wu D."/>
        </authorList>
    </citation>
    <scope>NUCLEOTIDE SEQUENCE [LARGE SCALE GENOMIC DNA]</scope>
    <source>
        <strain evidence="15">KNP414</strain>
    </source>
</reference>
<feature type="transmembrane region" description="Helical" evidence="11">
    <location>
        <begin position="150"/>
        <end position="172"/>
    </location>
</feature>
<dbReference type="SUPFAM" id="SSF56176">
    <property type="entry name" value="FAD-binding/transporter-associated domain-like"/>
    <property type="match status" value="1"/>
</dbReference>
<keyword evidence="4 10" id="KW-0812">Transmembrane</keyword>
<feature type="transmembrane region" description="Helical" evidence="11">
    <location>
        <begin position="20"/>
        <end position="41"/>
    </location>
</feature>
<dbReference type="Proteomes" id="UP000006620">
    <property type="component" value="Chromosome"/>
</dbReference>
<evidence type="ECO:0000313" key="14">
    <source>
        <dbReference type="EMBL" id="AEI39749.1"/>
    </source>
</evidence>
<keyword evidence="7 9" id="KW-0129">CBS domain</keyword>
<evidence type="ECO:0000256" key="2">
    <source>
        <dbReference type="ARBA" id="ARBA00006337"/>
    </source>
</evidence>
<comment type="subcellular location">
    <subcellularLocation>
        <location evidence="1">Cell membrane</location>
        <topology evidence="1">Multi-pass membrane protein</topology>
    </subcellularLocation>
</comment>
<evidence type="ECO:0000256" key="10">
    <source>
        <dbReference type="PROSITE-ProRule" id="PRU01193"/>
    </source>
</evidence>
<dbReference type="CDD" id="cd04590">
    <property type="entry name" value="CBS_pair_CorC_HlyC_assoc"/>
    <property type="match status" value="1"/>
</dbReference>
<evidence type="ECO:0000256" key="6">
    <source>
        <dbReference type="ARBA" id="ARBA00022989"/>
    </source>
</evidence>
<keyword evidence="6 10" id="KW-1133">Transmembrane helix</keyword>
<proteinExistence type="inferred from homology"/>
<evidence type="ECO:0000313" key="15">
    <source>
        <dbReference type="Proteomes" id="UP000006620"/>
    </source>
</evidence>
<dbReference type="GO" id="GO:0050660">
    <property type="term" value="F:flavin adenine dinucleotide binding"/>
    <property type="evidence" value="ECO:0007669"/>
    <property type="project" value="InterPro"/>
</dbReference>
<reference evidence="14 15" key="2">
    <citation type="journal article" date="2013" name="Genome Announc.">
        <title>Genome Sequence of Growth-Improving Paenibacillus mucilaginosus Strain KNP414.</title>
        <authorList>
            <person name="Lu J.J."/>
            <person name="Wang J.F."/>
            <person name="Hu X.F."/>
        </authorList>
    </citation>
    <scope>NUCLEOTIDE SEQUENCE [LARGE SCALE GENOMIC DNA]</scope>
    <source>
        <strain evidence="14 15">KNP414</strain>
    </source>
</reference>
<keyword evidence="8 10" id="KW-0472">Membrane</keyword>
<feature type="transmembrane region" description="Helical" evidence="11">
    <location>
        <begin position="78"/>
        <end position="100"/>
    </location>
</feature>